<keyword evidence="3" id="KW-1185">Reference proteome</keyword>
<keyword evidence="1" id="KW-0560">Oxidoreductase</keyword>
<dbReference type="RefSeq" id="WP_027513393.1">
    <property type="nucleotide sequence ID" value="NZ_CP104146.1"/>
</dbReference>
<dbReference type="SUPFAM" id="SSF53720">
    <property type="entry name" value="ALDH-like"/>
    <property type="match status" value="1"/>
</dbReference>
<dbReference type="Proteomes" id="UP001060123">
    <property type="component" value="Plasmid pWSM1592_3"/>
</dbReference>
<sequence length="89" mass="10094">MNEARLEISHAAAYIRCYAEKANRIYGETISPPIDDRRLLFVKQPVRVVGAIADLPMSTNNAYWLVGLERKGTQASIDQFMKWILAQVV</sequence>
<gene>
    <name evidence="2" type="ORF">N2599_37465</name>
</gene>
<dbReference type="EMBL" id="CP104146">
    <property type="protein sequence ID" value="UWU19511.1"/>
    <property type="molecule type" value="Genomic_DNA"/>
</dbReference>
<dbReference type="InterPro" id="IPR016161">
    <property type="entry name" value="Ald_DH/histidinol_DH"/>
</dbReference>
<reference evidence="2" key="1">
    <citation type="submission" date="2022-09" db="EMBL/GenBank/DDBJ databases">
        <title>Australian commercial rhizobial inoculants.</title>
        <authorList>
            <person name="Kohlmeier M.G."/>
            <person name="O'Hara G.W."/>
            <person name="Colombi E."/>
            <person name="Ramsay J.P."/>
            <person name="Terpolilli J."/>
        </authorList>
    </citation>
    <scope>NUCLEOTIDE SEQUENCE</scope>
    <source>
        <strain evidence="2">WSM1592</strain>
        <plasmid evidence="2">pWSM1592_3</plasmid>
    </source>
</reference>
<keyword evidence="2" id="KW-0614">Plasmid</keyword>
<dbReference type="InterPro" id="IPR016162">
    <property type="entry name" value="Ald_DH_N"/>
</dbReference>
<organism evidence="2 3">
    <name type="scientific">Rhizobium sullae</name>
    <name type="common">Rhizobium hedysari</name>
    <dbReference type="NCBI Taxonomy" id="50338"/>
    <lineage>
        <taxon>Bacteria</taxon>
        <taxon>Pseudomonadati</taxon>
        <taxon>Pseudomonadota</taxon>
        <taxon>Alphaproteobacteria</taxon>
        <taxon>Hyphomicrobiales</taxon>
        <taxon>Rhizobiaceae</taxon>
        <taxon>Rhizobium/Agrobacterium group</taxon>
        <taxon>Rhizobium</taxon>
    </lineage>
</organism>
<geneLocation type="plasmid" evidence="2 3">
    <name>pWSM1592_3</name>
</geneLocation>
<dbReference type="Gene3D" id="3.40.605.10">
    <property type="entry name" value="Aldehyde Dehydrogenase, Chain A, domain 1"/>
    <property type="match status" value="1"/>
</dbReference>
<evidence type="ECO:0000313" key="2">
    <source>
        <dbReference type="EMBL" id="UWU19511.1"/>
    </source>
</evidence>
<evidence type="ECO:0000313" key="3">
    <source>
        <dbReference type="Proteomes" id="UP001060123"/>
    </source>
</evidence>
<name>A0ABY5XY78_RHISU</name>
<proteinExistence type="predicted"/>
<evidence type="ECO:0000256" key="1">
    <source>
        <dbReference type="ARBA" id="ARBA00023002"/>
    </source>
</evidence>
<accession>A0ABY5XY78</accession>
<protein>
    <submittedName>
        <fullName evidence="2">Aldehyde dehydrogenase family protein</fullName>
    </submittedName>
</protein>